<proteinExistence type="inferred from homology"/>
<evidence type="ECO:0000256" key="1">
    <source>
        <dbReference type="ARBA" id="ARBA00009175"/>
    </source>
</evidence>
<evidence type="ECO:0000256" key="2">
    <source>
        <dbReference type="ARBA" id="ARBA00022723"/>
    </source>
</evidence>
<keyword evidence="2" id="KW-0479">Metal-binding</keyword>
<dbReference type="GO" id="GO:0046872">
    <property type="term" value="F:metal ion binding"/>
    <property type="evidence" value="ECO:0007669"/>
    <property type="project" value="UniProtKB-KW"/>
</dbReference>
<name>A0A7W2YKA2_9GAMM</name>
<dbReference type="PANTHER" id="PTHR30632">
    <property type="entry name" value="MOLYBDATE-BINDING PERIPLASMIC PROTEIN"/>
    <property type="match status" value="1"/>
</dbReference>
<evidence type="ECO:0000256" key="3">
    <source>
        <dbReference type="ARBA" id="ARBA00022729"/>
    </source>
</evidence>
<dbReference type="Proteomes" id="UP000539350">
    <property type="component" value="Unassembled WGS sequence"/>
</dbReference>
<dbReference type="InterPro" id="IPR005950">
    <property type="entry name" value="ModA"/>
</dbReference>
<dbReference type="GO" id="GO:0015689">
    <property type="term" value="P:molybdate ion transport"/>
    <property type="evidence" value="ECO:0007669"/>
    <property type="project" value="InterPro"/>
</dbReference>
<dbReference type="Gene3D" id="3.40.190.10">
    <property type="entry name" value="Periplasmic binding protein-like II"/>
    <property type="match status" value="2"/>
</dbReference>
<reference evidence="4 5" key="1">
    <citation type="submission" date="2020-07" db="EMBL/GenBank/DDBJ databases">
        <title>Halieaceae bacterium, F7430, whole genome shotgun sequencing project.</title>
        <authorList>
            <person name="Jiang S."/>
            <person name="Liu Z.W."/>
            <person name="Du Z.J."/>
        </authorList>
    </citation>
    <scope>NUCLEOTIDE SEQUENCE [LARGE SCALE GENOMIC DNA]</scope>
    <source>
        <strain evidence="4 5">F7430</strain>
    </source>
</reference>
<dbReference type="SUPFAM" id="SSF53850">
    <property type="entry name" value="Periplasmic binding protein-like II"/>
    <property type="match status" value="1"/>
</dbReference>
<dbReference type="PANTHER" id="PTHR30632:SF14">
    <property type="entry name" value="TUNGSTATE_MOLYBDATE_CHROMATE-BINDING PROTEIN MODA"/>
    <property type="match status" value="1"/>
</dbReference>
<comment type="caution">
    <text evidence="4">The sequence shown here is derived from an EMBL/GenBank/DDBJ whole genome shotgun (WGS) entry which is preliminary data.</text>
</comment>
<dbReference type="GO" id="GO:0030973">
    <property type="term" value="F:molybdate ion binding"/>
    <property type="evidence" value="ECO:0007669"/>
    <property type="project" value="TreeGrafter"/>
</dbReference>
<protein>
    <submittedName>
        <fullName evidence="4">Molybdate ABC transporter substrate-binding protein</fullName>
    </submittedName>
</protein>
<dbReference type="InterPro" id="IPR050682">
    <property type="entry name" value="ModA/WtpA"/>
</dbReference>
<accession>A0A7W2YKA2</accession>
<keyword evidence="5" id="KW-1185">Reference proteome</keyword>
<comment type="similarity">
    <text evidence="1">Belongs to the bacterial solute-binding protein ModA family.</text>
</comment>
<keyword evidence="3" id="KW-0732">Signal</keyword>
<dbReference type="AlphaFoldDB" id="A0A7W2YKA2"/>
<dbReference type="NCBIfam" id="TIGR01256">
    <property type="entry name" value="modA"/>
    <property type="match status" value="1"/>
</dbReference>
<organism evidence="4 5">
    <name type="scientific">Sediminihaliea albiluteola</name>
    <dbReference type="NCBI Taxonomy" id="2758564"/>
    <lineage>
        <taxon>Bacteria</taxon>
        <taxon>Pseudomonadati</taxon>
        <taxon>Pseudomonadota</taxon>
        <taxon>Gammaproteobacteria</taxon>
        <taxon>Cellvibrionales</taxon>
        <taxon>Halieaceae</taxon>
        <taxon>Sediminihaliea</taxon>
    </lineage>
</organism>
<sequence length="210" mass="23048">MAANFRPVLEQINPEFEAAQDTTVLLSSASTGVLHNQIRYGAPFDILLAADSDTPAILEQEGFTLPGQRYCYALGRLVLLGASDWSALADPRQSLAIANPTTAPYGRAAEEVLSRDEFQAGHKRKLVLGNNAVQTWQFWHSGGVNLALVPQSLSLDAGLLVPQQWHNAIEQQAVLLPRAADKPQAQAYLKWLLSPAVRQQIRQYGYDNCL</sequence>
<dbReference type="Pfam" id="PF13531">
    <property type="entry name" value="SBP_bac_11"/>
    <property type="match status" value="1"/>
</dbReference>
<evidence type="ECO:0000313" key="5">
    <source>
        <dbReference type="Proteomes" id="UP000539350"/>
    </source>
</evidence>
<gene>
    <name evidence="4" type="primary">modA</name>
    <name evidence="4" type="ORF">H2508_12635</name>
</gene>
<evidence type="ECO:0000313" key="4">
    <source>
        <dbReference type="EMBL" id="MBA6413960.1"/>
    </source>
</evidence>
<dbReference type="EMBL" id="JACFXU010000017">
    <property type="protein sequence ID" value="MBA6413960.1"/>
    <property type="molecule type" value="Genomic_DNA"/>
</dbReference>